<sequence length="101" mass="11898">MKTRAYEMAVLSFVAGIFLLLLVCVGFVGSSIYSNNKVDIDHRYEVQQQEYTRLINQAARDNDIKFNRLQEQINTNQFTSQRRVELVDDEVRVLKKRIRDN</sequence>
<evidence type="ECO:0000313" key="2">
    <source>
        <dbReference type="Proteomes" id="UP001305174"/>
    </source>
</evidence>
<evidence type="ECO:0008006" key="3">
    <source>
        <dbReference type="Google" id="ProtNLM"/>
    </source>
</evidence>
<proteinExistence type="predicted"/>
<dbReference type="EMBL" id="OR575930">
    <property type="protein sequence ID" value="WOZ57503.1"/>
    <property type="molecule type" value="Genomic_DNA"/>
</dbReference>
<accession>A0AAX4G6G9</accession>
<reference evidence="2" key="1">
    <citation type="submission" date="2024-05" db="EMBL/GenBank/DDBJ databases">
        <authorList>
            <person name="Tikunov A.Y."/>
            <person name="Morozova V.V."/>
            <person name="Kozlova Y.N."/>
            <person name="Tikunova N.V."/>
            <person name="Babkin I.V."/>
        </authorList>
    </citation>
    <scope>NUCLEOTIDE SEQUENCE [LARGE SCALE GENOMIC DNA]</scope>
</reference>
<name>A0AAX4G6G9_9CAUD</name>
<protein>
    <recommendedName>
        <fullName evidence="3">Lysis protein</fullName>
    </recommendedName>
</protein>
<organism evidence="1 2">
    <name type="scientific">Pseudomonas phage vB_PseuGesM_254</name>
    <dbReference type="NCBI Taxonomy" id="3092638"/>
    <lineage>
        <taxon>Viruses</taxon>
        <taxon>Duplodnaviria</taxon>
        <taxon>Heunggongvirae</taxon>
        <taxon>Uroviricota</taxon>
        <taxon>Caudoviricetes</taxon>
        <taxon>Vandenendeviridae</taxon>
        <taxon>Chemalvirus</taxon>
        <taxon>Chemalvirus PseuGes254</taxon>
    </lineage>
</organism>
<keyword evidence="2" id="KW-1185">Reference proteome</keyword>
<dbReference type="Proteomes" id="UP001305174">
    <property type="component" value="Segment"/>
</dbReference>
<evidence type="ECO:0000313" key="1">
    <source>
        <dbReference type="EMBL" id="WOZ57503.1"/>
    </source>
</evidence>